<dbReference type="InterPro" id="IPR012884">
    <property type="entry name" value="Excisionase-like"/>
</dbReference>
<dbReference type="EMBL" id="FR904244">
    <property type="protein sequence ID" value="CDG49193.1"/>
    <property type="molecule type" value="Genomic_DNA"/>
</dbReference>
<organism evidence="4">
    <name type="scientific">Serratia symbiotica SCt-VLC</name>
    <dbReference type="NCBI Taxonomy" id="1347341"/>
    <lineage>
        <taxon>Bacteria</taxon>
        <taxon>Pseudomonadati</taxon>
        <taxon>Pseudomonadota</taxon>
        <taxon>Gammaproteobacteria</taxon>
        <taxon>Enterobacterales</taxon>
        <taxon>Yersiniaceae</taxon>
        <taxon>Serratia</taxon>
        <taxon>Serratia symbiotica</taxon>
    </lineage>
</organism>
<proteinExistence type="predicted"/>
<evidence type="ECO:0000313" key="4">
    <source>
        <dbReference type="EMBL" id="CDG49193.1"/>
    </source>
</evidence>
<keyword evidence="2" id="KW-0233">DNA recombination</keyword>
<dbReference type="AlphaFoldDB" id="A0A068RE50"/>
<sequence>MKITLAEWAAVEFSQPYKKETLWMWARTGRIYPPAEKIGRNWWVYQNAKYVNPQNPKDVAKKAKPISKYKLAERIHGCQTEK</sequence>
<dbReference type="InterPro" id="IPR038137">
    <property type="entry name" value="Excisionase-like_sf"/>
</dbReference>
<name>A0A068RE50_9GAMM</name>
<dbReference type="OrthoDB" id="8859100at2"/>
<keyword evidence="1" id="KW-0238">DNA-binding</keyword>
<evidence type="ECO:0000256" key="2">
    <source>
        <dbReference type="ARBA" id="ARBA00023172"/>
    </source>
</evidence>
<reference evidence="4" key="2">
    <citation type="journal article" date="2014" name="Genome Biol. Evol.">
        <title>Settling down: the genome of Serratia symbiotica from the aphid Cinara tujafilina zooms in on the process of accommodation to a cooperative intracellular life.</title>
        <authorList>
            <person name="Manzano-Marin A."/>
            <person name="Latorre A."/>
        </authorList>
    </citation>
    <scope>NUCLEOTIDE SEQUENCE</scope>
    <source>
        <strain evidence="4">SCt-VLC</strain>
    </source>
</reference>
<dbReference type="SUPFAM" id="SSF46955">
    <property type="entry name" value="Putative DNA-binding domain"/>
    <property type="match status" value="1"/>
</dbReference>
<accession>A0A068RE50</accession>
<feature type="domain" description="Excisionase-like" evidence="3">
    <location>
        <begin position="1"/>
        <end position="56"/>
    </location>
</feature>
<reference evidence="4" key="1">
    <citation type="submission" date="2013-06" db="EMBL/GenBank/DDBJ databases">
        <authorList>
            <person name="Mazano-Marin A."/>
        </authorList>
    </citation>
    <scope>NUCLEOTIDE SEQUENCE</scope>
    <source>
        <strain evidence="4">SCt-VLC</strain>
    </source>
</reference>
<gene>
    <name evidence="4" type="ORF">SCTVLC_2565</name>
</gene>
<evidence type="ECO:0000256" key="1">
    <source>
        <dbReference type="ARBA" id="ARBA00023125"/>
    </source>
</evidence>
<dbReference type="Gene3D" id="1.10.1660.20">
    <property type="match status" value="1"/>
</dbReference>
<dbReference type="Pfam" id="PF07825">
    <property type="entry name" value="Exc"/>
    <property type="match status" value="1"/>
</dbReference>
<dbReference type="GO" id="GO:0003677">
    <property type="term" value="F:DNA binding"/>
    <property type="evidence" value="ECO:0007669"/>
    <property type="project" value="UniProtKB-KW"/>
</dbReference>
<dbReference type="RefSeq" id="WP_061771110.1">
    <property type="nucleotide sequence ID" value="NZ_FR904244.1"/>
</dbReference>
<dbReference type="InterPro" id="IPR009061">
    <property type="entry name" value="DNA-bd_dom_put_sf"/>
</dbReference>
<protein>
    <submittedName>
        <fullName evidence="4">Putative Excisionase-like protein domian-containing protein</fullName>
    </submittedName>
</protein>
<evidence type="ECO:0000259" key="3">
    <source>
        <dbReference type="Pfam" id="PF07825"/>
    </source>
</evidence>
<dbReference type="GO" id="GO:0006310">
    <property type="term" value="P:DNA recombination"/>
    <property type="evidence" value="ECO:0007669"/>
    <property type="project" value="UniProtKB-KW"/>
</dbReference>